<sequence>MSQANEKLAVEFIEAFGRGDREALTGYLTEDVVFESPRVRLAGVAEVSAAIAGFGTAITELSIETVFADEHRALVAYTMMAGPLGPLRAVDRLEFRDGRIAADTVVFDTYPVRRAEAPGRGTEATVIQYRTLPEAADANEKLVADVFEQLAAEDPGGVRYVSLRLDDGVGFVHVVINEPGGTNLTELSSFAEFQREFSDRVPDGPTRSGAKLIGQYRMVG</sequence>
<evidence type="ECO:0000259" key="1">
    <source>
        <dbReference type="Pfam" id="PF12680"/>
    </source>
</evidence>
<dbReference type="InterPro" id="IPR032710">
    <property type="entry name" value="NTF2-like_dom_sf"/>
</dbReference>
<dbReference type="Proteomes" id="UP000000844">
    <property type="component" value="Chromosome"/>
</dbReference>
<name>D3Q3M3_STANL</name>
<dbReference type="HOGENOM" id="CLU_1255332_0_0_11"/>
<dbReference type="EMBL" id="CP001778">
    <property type="protein sequence ID" value="ADD43940.1"/>
    <property type="molecule type" value="Genomic_DNA"/>
</dbReference>
<organism evidence="2 3">
    <name type="scientific">Stackebrandtia nassauensis (strain DSM 44728 / CIP 108903 / NRRL B-16338 / NBRC 102104 / LLR-40K-21)</name>
    <dbReference type="NCBI Taxonomy" id="446470"/>
    <lineage>
        <taxon>Bacteria</taxon>
        <taxon>Bacillati</taxon>
        <taxon>Actinomycetota</taxon>
        <taxon>Actinomycetes</taxon>
        <taxon>Glycomycetales</taxon>
        <taxon>Glycomycetaceae</taxon>
        <taxon>Stackebrandtia</taxon>
    </lineage>
</organism>
<feature type="domain" description="SnoaL-like" evidence="1">
    <location>
        <begin position="11"/>
        <end position="101"/>
    </location>
</feature>
<dbReference type="RefSeq" id="WP_013019511.1">
    <property type="nucleotide sequence ID" value="NC_013947.1"/>
</dbReference>
<keyword evidence="3" id="KW-1185">Reference proteome</keyword>
<gene>
    <name evidence="2" type="ordered locus">Snas_4291</name>
</gene>
<evidence type="ECO:0000313" key="2">
    <source>
        <dbReference type="EMBL" id="ADD43940.1"/>
    </source>
</evidence>
<dbReference type="OrthoDB" id="4225995at2"/>
<dbReference type="SUPFAM" id="SSF54427">
    <property type="entry name" value="NTF2-like"/>
    <property type="match status" value="1"/>
</dbReference>
<dbReference type="InterPro" id="IPR037401">
    <property type="entry name" value="SnoaL-like"/>
</dbReference>
<accession>D3Q3M3</accession>
<dbReference type="STRING" id="446470.Snas_4291"/>
<reference evidence="2 3" key="1">
    <citation type="journal article" date="2009" name="Stand. Genomic Sci.">
        <title>Complete genome sequence of Stackebrandtia nassauensis type strain (LLR-40K-21).</title>
        <authorList>
            <person name="Munk C."/>
            <person name="Lapidus A."/>
            <person name="Copeland A."/>
            <person name="Jando M."/>
            <person name="Mayilraj S."/>
            <person name="Glavina Del Rio T."/>
            <person name="Nolan M."/>
            <person name="Chen F."/>
            <person name="Lucas S."/>
            <person name="Tice H."/>
            <person name="Cheng J.F."/>
            <person name="Han C."/>
            <person name="Detter J.C."/>
            <person name="Bruce D."/>
            <person name="Goodwin L."/>
            <person name="Chain P."/>
            <person name="Pitluck S."/>
            <person name="Goker M."/>
            <person name="Ovchinikova G."/>
            <person name="Pati A."/>
            <person name="Ivanova N."/>
            <person name="Mavromatis K."/>
            <person name="Chen A."/>
            <person name="Palaniappan K."/>
            <person name="Land M."/>
            <person name="Hauser L."/>
            <person name="Chang Y.J."/>
            <person name="Jeffries C.D."/>
            <person name="Bristow J."/>
            <person name="Eisen J.A."/>
            <person name="Markowitz V."/>
            <person name="Hugenholtz P."/>
            <person name="Kyrpides N.C."/>
            <person name="Klenk H.P."/>
        </authorList>
    </citation>
    <scope>NUCLEOTIDE SEQUENCE [LARGE SCALE GENOMIC DNA]</scope>
    <source>
        <strain evidence="3">DSM 44728 / CIP 108903 / NRRL B-16338 / NBRC 102104 / LLR-40K-21</strain>
    </source>
</reference>
<dbReference type="Pfam" id="PF12680">
    <property type="entry name" value="SnoaL_2"/>
    <property type="match status" value="1"/>
</dbReference>
<protein>
    <recommendedName>
        <fullName evidence="1">SnoaL-like domain-containing protein</fullName>
    </recommendedName>
</protein>
<evidence type="ECO:0000313" key="3">
    <source>
        <dbReference type="Proteomes" id="UP000000844"/>
    </source>
</evidence>
<dbReference type="Gene3D" id="3.10.450.50">
    <property type="match status" value="1"/>
</dbReference>
<dbReference type="AlphaFoldDB" id="D3Q3M3"/>
<dbReference type="KEGG" id="sna:Snas_4291"/>
<proteinExistence type="predicted"/>
<dbReference type="eggNOG" id="COG3631">
    <property type="taxonomic scope" value="Bacteria"/>
</dbReference>